<keyword evidence="2" id="KW-1185">Reference proteome</keyword>
<dbReference type="Pfam" id="PF13665">
    <property type="entry name" value="Tox-PAAR-like"/>
    <property type="match status" value="1"/>
</dbReference>
<comment type="caution">
    <text evidence="1">The sequence shown here is derived from an EMBL/GenBank/DDBJ whole genome shotgun (WGS) entry which is preliminary data.</text>
</comment>
<dbReference type="EMBL" id="SHKO01000002">
    <property type="protein sequence ID" value="RZT94591.1"/>
    <property type="molecule type" value="Genomic_DNA"/>
</dbReference>
<dbReference type="RefSeq" id="WP_128392752.1">
    <property type="nucleotide sequence ID" value="NZ_SHKO01000002.1"/>
</dbReference>
<proteinExistence type="predicted"/>
<evidence type="ECO:0000313" key="1">
    <source>
        <dbReference type="EMBL" id="RZT94591.1"/>
    </source>
</evidence>
<protein>
    <submittedName>
        <fullName evidence="1">Uncharacterized protein DUF4150</fullName>
    </submittedName>
</protein>
<dbReference type="OrthoDB" id="5513456at2"/>
<gene>
    <name evidence="1" type="ORF">EV681_3012</name>
</gene>
<dbReference type="Proteomes" id="UP000293398">
    <property type="component" value="Unassembled WGS sequence"/>
</dbReference>
<reference evidence="1 2" key="1">
    <citation type="submission" date="2019-02" db="EMBL/GenBank/DDBJ databases">
        <title>Genomic Encyclopedia of Type Strains, Phase IV (KMG-IV): sequencing the most valuable type-strain genomes for metagenomic binning, comparative biology and taxonomic classification.</title>
        <authorList>
            <person name="Goeker M."/>
        </authorList>
    </citation>
    <scope>NUCLEOTIDE SEQUENCE [LARGE SCALE GENOMIC DNA]</scope>
    <source>
        <strain evidence="1 2">DSM 23814</strain>
    </source>
</reference>
<sequence>MLANTQMFGLDLAFPDVCLTPPAIPIPYPNIAMGMMAIPICFNILKCFAPAHNMMTFTPISLGDIPGVIGGVVSHTVMSLKRDLTGAFTVLLRGLPATRLTSITLQNTFNMVGIRAVPSQPKVYVLAA</sequence>
<dbReference type="AlphaFoldDB" id="A0A4Q7VCI2"/>
<name>A0A4Q7VCI2_9BURK</name>
<organism evidence="1 2">
    <name type="scientific">Advenella incenata</name>
    <dbReference type="NCBI Taxonomy" id="267800"/>
    <lineage>
        <taxon>Bacteria</taxon>
        <taxon>Pseudomonadati</taxon>
        <taxon>Pseudomonadota</taxon>
        <taxon>Betaproteobacteria</taxon>
        <taxon>Burkholderiales</taxon>
        <taxon>Alcaligenaceae</taxon>
    </lineage>
</organism>
<evidence type="ECO:0000313" key="2">
    <source>
        <dbReference type="Proteomes" id="UP000293398"/>
    </source>
</evidence>
<accession>A0A4Q7VCI2</accession>